<proteinExistence type="predicted"/>
<evidence type="ECO:0000313" key="3">
    <source>
        <dbReference type="Proteomes" id="UP001149074"/>
    </source>
</evidence>
<gene>
    <name evidence="2" type="ORF">N7532_003825</name>
</gene>
<name>A0A9W9FN45_9EURO</name>
<reference evidence="2" key="1">
    <citation type="submission" date="2022-11" db="EMBL/GenBank/DDBJ databases">
        <authorList>
            <person name="Petersen C."/>
        </authorList>
    </citation>
    <scope>NUCLEOTIDE SEQUENCE</scope>
    <source>
        <strain evidence="2">IBT 30761</strain>
    </source>
</reference>
<sequence length="90" mass="9640">MVAARAPGPLDVFAIGRPGRHWAFAVILARVVRVRRVTGFWNRPLAGLFGLNVSWKLPDVAHPASEEGSPAELERSTSPFVEGPLPGIGS</sequence>
<evidence type="ECO:0000256" key="1">
    <source>
        <dbReference type="SAM" id="MobiDB-lite"/>
    </source>
</evidence>
<protein>
    <submittedName>
        <fullName evidence="2">Uncharacterized protein</fullName>
    </submittedName>
</protein>
<reference evidence="2" key="2">
    <citation type="journal article" date="2023" name="IMA Fungus">
        <title>Comparative genomic study of the Penicillium genus elucidates a diverse pangenome and 15 lateral gene transfer events.</title>
        <authorList>
            <person name="Petersen C."/>
            <person name="Sorensen T."/>
            <person name="Nielsen M.R."/>
            <person name="Sondergaard T.E."/>
            <person name="Sorensen J.L."/>
            <person name="Fitzpatrick D.A."/>
            <person name="Frisvad J.C."/>
            <person name="Nielsen K.L."/>
        </authorList>
    </citation>
    <scope>NUCLEOTIDE SEQUENCE</scope>
    <source>
        <strain evidence="2">IBT 30761</strain>
    </source>
</reference>
<dbReference type="Proteomes" id="UP001149074">
    <property type="component" value="Unassembled WGS sequence"/>
</dbReference>
<organism evidence="2 3">
    <name type="scientific">Penicillium argentinense</name>
    <dbReference type="NCBI Taxonomy" id="1131581"/>
    <lineage>
        <taxon>Eukaryota</taxon>
        <taxon>Fungi</taxon>
        <taxon>Dikarya</taxon>
        <taxon>Ascomycota</taxon>
        <taxon>Pezizomycotina</taxon>
        <taxon>Eurotiomycetes</taxon>
        <taxon>Eurotiomycetidae</taxon>
        <taxon>Eurotiales</taxon>
        <taxon>Aspergillaceae</taxon>
        <taxon>Penicillium</taxon>
    </lineage>
</organism>
<dbReference type="AlphaFoldDB" id="A0A9W9FN45"/>
<comment type="caution">
    <text evidence="2">The sequence shown here is derived from an EMBL/GenBank/DDBJ whole genome shotgun (WGS) entry which is preliminary data.</text>
</comment>
<feature type="region of interest" description="Disordered" evidence="1">
    <location>
        <begin position="62"/>
        <end position="90"/>
    </location>
</feature>
<keyword evidence="3" id="KW-1185">Reference proteome</keyword>
<dbReference type="RefSeq" id="XP_056476676.1">
    <property type="nucleotide sequence ID" value="XM_056616319.1"/>
</dbReference>
<evidence type="ECO:0000313" key="2">
    <source>
        <dbReference type="EMBL" id="KAJ5103296.1"/>
    </source>
</evidence>
<accession>A0A9W9FN45</accession>
<dbReference type="GeneID" id="81355298"/>
<dbReference type="EMBL" id="JAPQKI010000004">
    <property type="protein sequence ID" value="KAJ5103296.1"/>
    <property type="molecule type" value="Genomic_DNA"/>
</dbReference>